<keyword evidence="2" id="KW-0808">Transferase</keyword>
<keyword evidence="2" id="KW-0456">Lyase</keyword>
<accession>A0ABW5N647</accession>
<evidence type="ECO:0000259" key="1">
    <source>
        <dbReference type="Pfam" id="PF06094"/>
    </source>
</evidence>
<sequence>MEKLFSYGTLQLEKVQLDTFGRRLTGTKEVLTNYRIETVKITDEAVIASSGIDEHLILKHSGQASDTVEGTLYEITEEELKHADAYEVDDYTRVKVSFRSGKEGWVYIGA</sequence>
<evidence type="ECO:0000313" key="3">
    <source>
        <dbReference type="Proteomes" id="UP001597459"/>
    </source>
</evidence>
<dbReference type="SUPFAM" id="SSF110857">
    <property type="entry name" value="Gamma-glutamyl cyclotransferase-like"/>
    <property type="match status" value="1"/>
</dbReference>
<dbReference type="InterPro" id="IPR013024">
    <property type="entry name" value="GGCT-like"/>
</dbReference>
<dbReference type="InterPro" id="IPR036568">
    <property type="entry name" value="GGCT-like_sf"/>
</dbReference>
<dbReference type="Gene3D" id="3.10.490.10">
    <property type="entry name" value="Gamma-glutamyl cyclotransferase-like"/>
    <property type="match status" value="1"/>
</dbReference>
<dbReference type="EC" id="2.3.2.-" evidence="2"/>
<gene>
    <name evidence="2" type="ORF">ACFSTE_09145</name>
</gene>
<dbReference type="CDD" id="cd06661">
    <property type="entry name" value="GGCT_like"/>
    <property type="match status" value="1"/>
</dbReference>
<keyword evidence="3" id="KW-1185">Reference proteome</keyword>
<dbReference type="EMBL" id="JBHULX010000013">
    <property type="protein sequence ID" value="MFD2590995.1"/>
    <property type="molecule type" value="Genomic_DNA"/>
</dbReference>
<dbReference type="GO" id="GO:0016746">
    <property type="term" value="F:acyltransferase activity"/>
    <property type="evidence" value="ECO:0007669"/>
    <property type="project" value="UniProtKB-KW"/>
</dbReference>
<comment type="caution">
    <text evidence="2">The sequence shown here is derived from an EMBL/GenBank/DDBJ whole genome shotgun (WGS) entry which is preliminary data.</text>
</comment>
<name>A0ABW5N647_9FLAO</name>
<reference evidence="3" key="1">
    <citation type="journal article" date="2019" name="Int. J. Syst. Evol. Microbiol.">
        <title>The Global Catalogue of Microorganisms (GCM) 10K type strain sequencing project: providing services to taxonomists for standard genome sequencing and annotation.</title>
        <authorList>
            <consortium name="The Broad Institute Genomics Platform"/>
            <consortium name="The Broad Institute Genome Sequencing Center for Infectious Disease"/>
            <person name="Wu L."/>
            <person name="Ma J."/>
        </authorList>
    </citation>
    <scope>NUCLEOTIDE SEQUENCE [LARGE SCALE GENOMIC DNA]</scope>
    <source>
        <strain evidence="3">KCTC 42423</strain>
    </source>
</reference>
<proteinExistence type="predicted"/>
<feature type="domain" description="Gamma-glutamylcyclotransferase AIG2-like" evidence="1">
    <location>
        <begin position="4"/>
        <end position="108"/>
    </location>
</feature>
<dbReference type="RefSeq" id="WP_176027345.1">
    <property type="nucleotide sequence ID" value="NZ_JBHSJV010000001.1"/>
</dbReference>
<organism evidence="2 3">
    <name type="scientific">Aquimarina hainanensis</name>
    <dbReference type="NCBI Taxonomy" id="1578017"/>
    <lineage>
        <taxon>Bacteria</taxon>
        <taxon>Pseudomonadati</taxon>
        <taxon>Bacteroidota</taxon>
        <taxon>Flavobacteriia</taxon>
        <taxon>Flavobacteriales</taxon>
        <taxon>Flavobacteriaceae</taxon>
        <taxon>Aquimarina</taxon>
    </lineage>
</organism>
<dbReference type="Pfam" id="PF06094">
    <property type="entry name" value="GGACT"/>
    <property type="match status" value="1"/>
</dbReference>
<dbReference type="Proteomes" id="UP001597459">
    <property type="component" value="Unassembled WGS sequence"/>
</dbReference>
<dbReference type="GO" id="GO:0016829">
    <property type="term" value="F:lyase activity"/>
    <property type="evidence" value="ECO:0007669"/>
    <property type="project" value="UniProtKB-KW"/>
</dbReference>
<dbReference type="InterPro" id="IPR009288">
    <property type="entry name" value="AIG2-like_dom"/>
</dbReference>
<keyword evidence="2" id="KW-0012">Acyltransferase</keyword>
<evidence type="ECO:0000313" key="2">
    <source>
        <dbReference type="EMBL" id="MFD2590995.1"/>
    </source>
</evidence>
<protein>
    <submittedName>
        <fullName evidence="2">Gamma-glutamylcyclotransferase family protein</fullName>
        <ecNumber evidence="2">2.3.2.-</ecNumber>
    </submittedName>
</protein>